<dbReference type="SUPFAM" id="SSF53850">
    <property type="entry name" value="Periplasmic binding protein-like II"/>
    <property type="match status" value="1"/>
</dbReference>
<keyword evidence="3" id="KW-1185">Reference proteome</keyword>
<dbReference type="Pfam" id="PF13379">
    <property type="entry name" value="NMT1_2"/>
    <property type="match status" value="1"/>
</dbReference>
<dbReference type="RefSeq" id="WP_073090028.1">
    <property type="nucleotide sequence ID" value="NZ_FQWY01000008.1"/>
</dbReference>
<name>A0A1M5LKC0_9FIRM</name>
<sequence>MHQKKALAVLTLMIFLTVALLAGCQQKNPENAVLPDRTASKITIATQYGLGYAPLQIMEEKKLVEKYLPGVEVEWKQMGTGPEIREAMVAGQVDVGFMGISPFLIGWDKGVKWKIATASCSQPLALMTYKENIRSLKDFGVEDKIATPAVASIQHILLSMAAKRELGDARALDNNMISLTHPDAATALKAKKDIAAHFASPPYLFEELADPGLKKVLTGEEAFGGEYTFIFGVATEKFHDGNPAAYAAFIAAFNEAVAFINSQPEEAASILAPKYNLSPEKVYEYITWEGTNYCSTPYGIMAFARFMKEAGYIEKMPASISDIAFANVQAAIGKRYGEMSAIEKLQWGKGE</sequence>
<evidence type="ECO:0000313" key="2">
    <source>
        <dbReference type="EMBL" id="SHG65491.1"/>
    </source>
</evidence>
<dbReference type="Proteomes" id="UP000242329">
    <property type="component" value="Unassembled WGS sequence"/>
</dbReference>
<dbReference type="AlphaFoldDB" id="A0A1M5LKC0"/>
<evidence type="ECO:0000313" key="3">
    <source>
        <dbReference type="Proteomes" id="UP000242329"/>
    </source>
</evidence>
<gene>
    <name evidence="2" type="ORF">SAMN02745221_00684</name>
</gene>
<dbReference type="PANTHER" id="PTHR30024:SF2">
    <property type="entry name" value="ABC TRANSPORTER SUBSTRATE-BINDING PROTEIN"/>
    <property type="match status" value="1"/>
</dbReference>
<dbReference type="PROSITE" id="PS51257">
    <property type="entry name" value="PROKAR_LIPOPROTEIN"/>
    <property type="match status" value="1"/>
</dbReference>
<dbReference type="Gene3D" id="3.40.190.10">
    <property type="entry name" value="Periplasmic binding protein-like II"/>
    <property type="match status" value="2"/>
</dbReference>
<feature type="signal peptide" evidence="1">
    <location>
        <begin position="1"/>
        <end position="22"/>
    </location>
</feature>
<dbReference type="STRING" id="1123382.SAMN02745221_00684"/>
<protein>
    <submittedName>
        <fullName evidence="2">NitT/TauT family transport system substrate-binding protein</fullName>
    </submittedName>
</protein>
<evidence type="ECO:0000256" key="1">
    <source>
        <dbReference type="SAM" id="SignalP"/>
    </source>
</evidence>
<organism evidence="2 3">
    <name type="scientific">Thermosyntropha lipolytica DSM 11003</name>
    <dbReference type="NCBI Taxonomy" id="1123382"/>
    <lineage>
        <taxon>Bacteria</taxon>
        <taxon>Bacillati</taxon>
        <taxon>Bacillota</taxon>
        <taxon>Clostridia</taxon>
        <taxon>Eubacteriales</taxon>
        <taxon>Syntrophomonadaceae</taxon>
        <taxon>Thermosyntropha</taxon>
    </lineage>
</organism>
<dbReference type="PANTHER" id="PTHR30024">
    <property type="entry name" value="ALIPHATIC SULFONATES-BINDING PROTEIN-RELATED"/>
    <property type="match status" value="1"/>
</dbReference>
<keyword evidence="1" id="KW-0732">Signal</keyword>
<dbReference type="OrthoDB" id="9815602at2"/>
<feature type="chain" id="PRO_5039275678" evidence="1">
    <location>
        <begin position="23"/>
        <end position="351"/>
    </location>
</feature>
<accession>A0A1M5LKC0</accession>
<dbReference type="EMBL" id="FQWY01000008">
    <property type="protein sequence ID" value="SHG65491.1"/>
    <property type="molecule type" value="Genomic_DNA"/>
</dbReference>
<reference evidence="3" key="1">
    <citation type="submission" date="2016-11" db="EMBL/GenBank/DDBJ databases">
        <authorList>
            <person name="Varghese N."/>
            <person name="Submissions S."/>
        </authorList>
    </citation>
    <scope>NUCLEOTIDE SEQUENCE [LARGE SCALE GENOMIC DNA]</scope>
    <source>
        <strain evidence="3">DSM 11003</strain>
    </source>
</reference>
<proteinExistence type="predicted"/>